<dbReference type="Proteomes" id="UP001499854">
    <property type="component" value="Unassembled WGS sequence"/>
</dbReference>
<evidence type="ECO:0000313" key="9">
    <source>
        <dbReference type="Proteomes" id="UP001499854"/>
    </source>
</evidence>
<evidence type="ECO:0000313" key="8">
    <source>
        <dbReference type="EMBL" id="GAA1990482.1"/>
    </source>
</evidence>
<evidence type="ECO:0000259" key="7">
    <source>
        <dbReference type="Pfam" id="PF00482"/>
    </source>
</evidence>
<evidence type="ECO:0000256" key="3">
    <source>
        <dbReference type="ARBA" id="ARBA00022692"/>
    </source>
</evidence>
<dbReference type="RefSeq" id="WP_344660707.1">
    <property type="nucleotide sequence ID" value="NZ_BAAAQM010000043.1"/>
</dbReference>
<comment type="subcellular location">
    <subcellularLocation>
        <location evidence="1">Cell membrane</location>
        <topology evidence="1">Multi-pass membrane protein</topology>
    </subcellularLocation>
</comment>
<dbReference type="PANTHER" id="PTHR35007">
    <property type="entry name" value="INTEGRAL MEMBRANE PROTEIN-RELATED"/>
    <property type="match status" value="1"/>
</dbReference>
<gene>
    <name evidence="8" type="ORF">GCM10009838_62110</name>
</gene>
<dbReference type="PANTHER" id="PTHR35007:SF3">
    <property type="entry name" value="POSSIBLE CONSERVED ALANINE RICH MEMBRANE PROTEIN"/>
    <property type="match status" value="1"/>
</dbReference>
<reference evidence="8 9" key="1">
    <citation type="journal article" date="2019" name="Int. J. Syst. Evol. Microbiol.">
        <title>The Global Catalogue of Microorganisms (GCM) 10K type strain sequencing project: providing services to taxonomists for standard genome sequencing and annotation.</title>
        <authorList>
            <consortium name="The Broad Institute Genomics Platform"/>
            <consortium name="The Broad Institute Genome Sequencing Center for Infectious Disease"/>
            <person name="Wu L."/>
            <person name="Ma J."/>
        </authorList>
    </citation>
    <scope>NUCLEOTIDE SEQUENCE [LARGE SCALE GENOMIC DNA]</scope>
    <source>
        <strain evidence="8 9">JCM 16013</strain>
    </source>
</reference>
<dbReference type="EMBL" id="BAAAQM010000043">
    <property type="protein sequence ID" value="GAA1990482.1"/>
    <property type="molecule type" value="Genomic_DNA"/>
</dbReference>
<feature type="transmembrane region" description="Helical" evidence="6">
    <location>
        <begin position="215"/>
        <end position="234"/>
    </location>
</feature>
<keyword evidence="3 6" id="KW-0812">Transmembrane</keyword>
<protein>
    <recommendedName>
        <fullName evidence="7">Type II secretion system protein GspF domain-containing protein</fullName>
    </recommendedName>
</protein>
<evidence type="ECO:0000256" key="4">
    <source>
        <dbReference type="ARBA" id="ARBA00022989"/>
    </source>
</evidence>
<evidence type="ECO:0000256" key="6">
    <source>
        <dbReference type="SAM" id="Phobius"/>
    </source>
</evidence>
<accession>A0ABN2SQ37</accession>
<keyword evidence="9" id="KW-1185">Reference proteome</keyword>
<proteinExistence type="predicted"/>
<comment type="caution">
    <text evidence="8">The sequence shown here is derived from an EMBL/GenBank/DDBJ whole genome shotgun (WGS) entry which is preliminary data.</text>
</comment>
<feature type="transmembrane region" description="Helical" evidence="6">
    <location>
        <begin position="6"/>
        <end position="25"/>
    </location>
</feature>
<sequence length="291" mass="30568">MSIIAIGVLSGGAVGLGVSCGVAAFRPARSARRSRLTRRLSLAKLKGNSRKSACCVGAGVAAGLVTGWPVAALAGGLAAWWLPALLGPDRSTARELARTEAVATFTEMLRDTLSAASGIEQAVRSACAAAPETIAVEAQRLASRIEDQQDLASALAMFADEVQDPTADIVVVCLVHAIRNSARDLSALLGSLAATARDHAAARKRAQAARVQVRTSVRIVTGVTASMLAALFILDRSFLSPYGTASGQFVLACGLGLFAAGYAWLWRMAKPRARKRLLTRIDQVQEASTWW</sequence>
<keyword evidence="2" id="KW-1003">Cell membrane</keyword>
<dbReference type="InterPro" id="IPR018076">
    <property type="entry name" value="T2SS_GspF_dom"/>
</dbReference>
<feature type="domain" description="Type II secretion system protein GspF" evidence="7">
    <location>
        <begin position="105"/>
        <end position="231"/>
    </location>
</feature>
<keyword evidence="4 6" id="KW-1133">Transmembrane helix</keyword>
<name>A0ABN2SQ37_9ACTN</name>
<evidence type="ECO:0000256" key="5">
    <source>
        <dbReference type="ARBA" id="ARBA00023136"/>
    </source>
</evidence>
<dbReference type="Pfam" id="PF00482">
    <property type="entry name" value="T2SSF"/>
    <property type="match status" value="1"/>
</dbReference>
<organism evidence="8 9">
    <name type="scientific">Catenulispora subtropica</name>
    <dbReference type="NCBI Taxonomy" id="450798"/>
    <lineage>
        <taxon>Bacteria</taxon>
        <taxon>Bacillati</taxon>
        <taxon>Actinomycetota</taxon>
        <taxon>Actinomycetes</taxon>
        <taxon>Catenulisporales</taxon>
        <taxon>Catenulisporaceae</taxon>
        <taxon>Catenulispora</taxon>
    </lineage>
</organism>
<feature type="transmembrane region" description="Helical" evidence="6">
    <location>
        <begin position="246"/>
        <end position="266"/>
    </location>
</feature>
<keyword evidence="5 6" id="KW-0472">Membrane</keyword>
<evidence type="ECO:0000256" key="2">
    <source>
        <dbReference type="ARBA" id="ARBA00022475"/>
    </source>
</evidence>
<evidence type="ECO:0000256" key="1">
    <source>
        <dbReference type="ARBA" id="ARBA00004651"/>
    </source>
</evidence>